<gene>
    <name evidence="2" type="ORF">Thert_01566</name>
</gene>
<dbReference type="AlphaFoldDB" id="A0A223HYN3"/>
<dbReference type="Proteomes" id="UP000214975">
    <property type="component" value="Chromosome"/>
</dbReference>
<feature type="transmembrane region" description="Helical" evidence="1">
    <location>
        <begin position="12"/>
        <end position="32"/>
    </location>
</feature>
<name>A0A223HYN3_THETR</name>
<keyword evidence="1" id="KW-0472">Membrane</keyword>
<proteinExistence type="predicted"/>
<protein>
    <submittedName>
        <fullName evidence="2">NAD(P)H-dependent oxidoreductase</fullName>
    </submittedName>
</protein>
<reference evidence="2 3" key="1">
    <citation type="submission" date="2016-08" db="EMBL/GenBank/DDBJ databases">
        <title>A novel genetic cassette of butanologenic Thermoanaerobacterium thermosaccharolyticum that directly convert cellulose to butanol.</title>
        <authorList>
            <person name="Li T."/>
            <person name="He J."/>
        </authorList>
    </citation>
    <scope>NUCLEOTIDE SEQUENCE [LARGE SCALE GENOMIC DNA]</scope>
    <source>
        <strain evidence="2 3">TG57</strain>
    </source>
</reference>
<accession>A0A223HYN3</accession>
<evidence type="ECO:0000313" key="3">
    <source>
        <dbReference type="Proteomes" id="UP000214975"/>
    </source>
</evidence>
<organism evidence="2 3">
    <name type="scientific">Thermoanaerobacterium thermosaccharolyticum</name>
    <name type="common">Clostridium thermosaccharolyticum</name>
    <dbReference type="NCBI Taxonomy" id="1517"/>
    <lineage>
        <taxon>Bacteria</taxon>
        <taxon>Bacillati</taxon>
        <taxon>Bacillota</taxon>
        <taxon>Clostridia</taxon>
        <taxon>Thermoanaerobacterales</taxon>
        <taxon>Thermoanaerobacteraceae</taxon>
        <taxon>Thermoanaerobacterium</taxon>
    </lineage>
</organism>
<keyword evidence="1" id="KW-1133">Transmembrane helix</keyword>
<evidence type="ECO:0000256" key="1">
    <source>
        <dbReference type="SAM" id="Phobius"/>
    </source>
</evidence>
<sequence>MIKINKDKLISLIVLIILSLSILIVINAKYIISHRYIYNENINTSAIKALKEKLNESNFVTECKIYYSRPYLYFSIIIDSRCKKEDALNVLHIIRDFAIKEGNMEELEDKFYILSIDARFYKDKNMNSKPVYWFSGSSKDGYKVWYDEIGNVKLFD</sequence>
<evidence type="ECO:0000313" key="2">
    <source>
        <dbReference type="EMBL" id="AST57588.1"/>
    </source>
</evidence>
<dbReference type="RefSeq" id="WP_015310698.1">
    <property type="nucleotide sequence ID" value="NZ_CP016893.1"/>
</dbReference>
<keyword evidence="1" id="KW-0812">Transmembrane</keyword>
<dbReference type="EMBL" id="CP016893">
    <property type="protein sequence ID" value="AST57588.1"/>
    <property type="molecule type" value="Genomic_DNA"/>
</dbReference>